<evidence type="ECO:0000259" key="3">
    <source>
        <dbReference type="PROSITE" id="PS50966"/>
    </source>
</evidence>
<evidence type="ECO:0000313" key="5">
    <source>
        <dbReference type="Proteomes" id="UP001527866"/>
    </source>
</evidence>
<evidence type="ECO:0000256" key="2">
    <source>
        <dbReference type="SAM" id="MobiDB-lite"/>
    </source>
</evidence>
<dbReference type="PROSITE" id="PS50966">
    <property type="entry name" value="ZF_SWIM"/>
    <property type="match status" value="1"/>
</dbReference>
<keyword evidence="5" id="KW-1185">Reference proteome</keyword>
<evidence type="ECO:0000313" key="4">
    <source>
        <dbReference type="EMBL" id="MDA2811738.1"/>
    </source>
</evidence>
<feature type="domain" description="SWIM-type" evidence="3">
    <location>
        <begin position="126"/>
        <end position="157"/>
    </location>
</feature>
<comment type="caution">
    <text evidence="4">The sequence shown here is derived from an EMBL/GenBank/DDBJ whole genome shotgun (WGS) entry which is preliminary data.</text>
</comment>
<gene>
    <name evidence="4" type="ORF">O4J56_13940</name>
</gene>
<feature type="compositionally biased region" description="Gly residues" evidence="2">
    <location>
        <begin position="201"/>
        <end position="213"/>
    </location>
</feature>
<dbReference type="EMBL" id="JAQFWQ010000035">
    <property type="protein sequence ID" value="MDA2811738.1"/>
    <property type="molecule type" value="Genomic_DNA"/>
</dbReference>
<feature type="region of interest" description="Disordered" evidence="2">
    <location>
        <begin position="188"/>
        <end position="300"/>
    </location>
</feature>
<name>A0ABT4U455_9ACTN</name>
<dbReference type="Proteomes" id="UP001527866">
    <property type="component" value="Unassembled WGS sequence"/>
</dbReference>
<dbReference type="PANTHER" id="PTHR38133">
    <property type="entry name" value="SLR1429 PROTEIN"/>
    <property type="match status" value="1"/>
</dbReference>
<feature type="compositionally biased region" description="Pro residues" evidence="2">
    <location>
        <begin position="244"/>
        <end position="253"/>
    </location>
</feature>
<keyword evidence="1" id="KW-0863">Zinc-finger</keyword>
<dbReference type="Pfam" id="PF04434">
    <property type="entry name" value="SWIM"/>
    <property type="match status" value="1"/>
</dbReference>
<protein>
    <submittedName>
        <fullName evidence="4">SWIM zinc finger family protein</fullName>
    </submittedName>
</protein>
<accession>A0ABT4U455</accession>
<evidence type="ECO:0000256" key="1">
    <source>
        <dbReference type="PROSITE-ProRule" id="PRU00325"/>
    </source>
</evidence>
<organism evidence="4 5">
    <name type="scientific">Nocardiopsis endophytica</name>
    <dbReference type="NCBI Taxonomy" id="3018445"/>
    <lineage>
        <taxon>Bacteria</taxon>
        <taxon>Bacillati</taxon>
        <taxon>Actinomycetota</taxon>
        <taxon>Actinomycetes</taxon>
        <taxon>Streptosporangiales</taxon>
        <taxon>Nocardiopsidaceae</taxon>
        <taxon>Nocardiopsis</taxon>
    </lineage>
</organism>
<feature type="region of interest" description="Disordered" evidence="2">
    <location>
        <begin position="1"/>
        <end position="21"/>
    </location>
</feature>
<dbReference type="InterPro" id="IPR007527">
    <property type="entry name" value="Znf_SWIM"/>
</dbReference>
<proteinExistence type="predicted"/>
<keyword evidence="1" id="KW-0862">Zinc</keyword>
<dbReference type="PANTHER" id="PTHR38133:SF1">
    <property type="entry name" value="SLR1429 PROTEIN"/>
    <property type="match status" value="1"/>
</dbReference>
<sequence length="300" mass="31295">MDGTNGMDGARGAGAGPSGPSWWSRRFMGALESGTEPGRLARGQAYAARGAVDGLKVVPGEVRAQVQGGRARPYRVSVIRMVLDDGDQERVLGALAGQPMFRARLLGGELPVEVERVFDVLGLSLFPRGLDELVLTCSCPDWGDPCKHAAATLVALSDAVAKDPFLLTAWLGLPRGDFLAGLRRHARQDPGGVVGADTGSDGTGIDGAEGARGGDPFADAPRPGSEPLPPLPDDPERFWAQTPVPEPPTPMRPQPALYAAEPEEPEGPEAGYGTGDGGGTALLDALEPLYARMTEESPEG</sequence>
<feature type="compositionally biased region" description="Gly residues" evidence="2">
    <location>
        <begin position="270"/>
        <end position="280"/>
    </location>
</feature>
<reference evidence="4 5" key="1">
    <citation type="submission" date="2023-01" db="EMBL/GenBank/DDBJ databases">
        <title>Draft genome sequence of Nocardiopsis sp. RSe5-2 isolated from halophytes.</title>
        <authorList>
            <person name="Duangmal K."/>
            <person name="Chantavorakit T."/>
        </authorList>
    </citation>
    <scope>NUCLEOTIDE SEQUENCE [LARGE SCALE GENOMIC DNA]</scope>
    <source>
        <strain evidence="4 5">RSe5-2</strain>
    </source>
</reference>
<dbReference type="RefSeq" id="WP_270686193.1">
    <property type="nucleotide sequence ID" value="NZ_JAQFWQ010000035.1"/>
</dbReference>
<keyword evidence="1" id="KW-0479">Metal-binding</keyword>